<evidence type="ECO:0000256" key="1">
    <source>
        <dbReference type="SAM" id="MobiDB-lite"/>
    </source>
</evidence>
<dbReference type="AlphaFoldDB" id="A0A813V777"/>
<gene>
    <name evidence="2" type="ORF">OXX778_LOCUS8454</name>
</gene>
<dbReference type="EMBL" id="CAJNOC010001164">
    <property type="protein sequence ID" value="CAF0840975.1"/>
    <property type="molecule type" value="Genomic_DNA"/>
</dbReference>
<reference evidence="2" key="1">
    <citation type="submission" date="2021-02" db="EMBL/GenBank/DDBJ databases">
        <authorList>
            <person name="Nowell W R."/>
        </authorList>
    </citation>
    <scope>NUCLEOTIDE SEQUENCE</scope>
    <source>
        <strain evidence="2">Ploen Becks lab</strain>
    </source>
</reference>
<comment type="caution">
    <text evidence="2">The sequence shown here is derived from an EMBL/GenBank/DDBJ whole genome shotgun (WGS) entry which is preliminary data.</text>
</comment>
<keyword evidence="3" id="KW-1185">Reference proteome</keyword>
<accession>A0A813V777</accession>
<dbReference type="Proteomes" id="UP000663879">
    <property type="component" value="Unassembled WGS sequence"/>
</dbReference>
<proteinExistence type="predicted"/>
<sequence>MSEKLAEKKKHTSSLYTDEESSSFSVCQDDNNSGSINKLLSFRAPTASTSTHCTKFQKSSTPKYSENKWEANECLRSYLGRVKNSSNDDSFDLPDISQMKFLIEFLSIEQVKMNDDLNS</sequence>
<evidence type="ECO:0000313" key="3">
    <source>
        <dbReference type="Proteomes" id="UP000663879"/>
    </source>
</evidence>
<evidence type="ECO:0000313" key="2">
    <source>
        <dbReference type="EMBL" id="CAF0840975.1"/>
    </source>
</evidence>
<protein>
    <submittedName>
        <fullName evidence="2">Uncharacterized protein</fullName>
    </submittedName>
</protein>
<name>A0A813V777_9BILA</name>
<organism evidence="2 3">
    <name type="scientific">Brachionus calyciflorus</name>
    <dbReference type="NCBI Taxonomy" id="104777"/>
    <lineage>
        <taxon>Eukaryota</taxon>
        <taxon>Metazoa</taxon>
        <taxon>Spiralia</taxon>
        <taxon>Gnathifera</taxon>
        <taxon>Rotifera</taxon>
        <taxon>Eurotatoria</taxon>
        <taxon>Monogononta</taxon>
        <taxon>Pseudotrocha</taxon>
        <taxon>Ploima</taxon>
        <taxon>Brachionidae</taxon>
        <taxon>Brachionus</taxon>
    </lineage>
</organism>
<feature type="region of interest" description="Disordered" evidence="1">
    <location>
        <begin position="1"/>
        <end position="28"/>
    </location>
</feature>